<protein>
    <submittedName>
        <fullName evidence="11">Uncharacterized protein</fullName>
    </submittedName>
</protein>
<evidence type="ECO:0000256" key="8">
    <source>
        <dbReference type="SAM" id="MobiDB-lite"/>
    </source>
</evidence>
<feature type="domain" description="C2H2-type" evidence="10">
    <location>
        <begin position="469"/>
        <end position="496"/>
    </location>
</feature>
<feature type="domain" description="C2H2-type" evidence="10">
    <location>
        <begin position="342"/>
        <end position="370"/>
    </location>
</feature>
<keyword evidence="2" id="KW-0479">Metal-binding</keyword>
<comment type="subcellular location">
    <subcellularLocation>
        <location evidence="1">Nucleus</location>
    </subcellularLocation>
</comment>
<dbReference type="InterPro" id="IPR011333">
    <property type="entry name" value="SKP1/BTB/POZ_sf"/>
</dbReference>
<keyword evidence="6" id="KW-0539">Nucleus</keyword>
<dbReference type="InterPro" id="IPR013087">
    <property type="entry name" value="Znf_C2H2_type"/>
</dbReference>
<dbReference type="Proteomes" id="UP000005408">
    <property type="component" value="Unassembled WGS sequence"/>
</dbReference>
<evidence type="ECO:0000259" key="10">
    <source>
        <dbReference type="PROSITE" id="PS50157"/>
    </source>
</evidence>
<dbReference type="EnsemblMetazoa" id="G22190.1">
    <property type="protein sequence ID" value="G22190.1:cds"/>
    <property type="gene ID" value="G22190"/>
</dbReference>
<dbReference type="GO" id="GO:0005634">
    <property type="term" value="C:nucleus"/>
    <property type="evidence" value="ECO:0007669"/>
    <property type="project" value="UniProtKB-SubCell"/>
</dbReference>
<feature type="domain" description="C2H2-type" evidence="10">
    <location>
        <begin position="532"/>
        <end position="559"/>
    </location>
</feature>
<dbReference type="SMART" id="SM00225">
    <property type="entry name" value="BTB"/>
    <property type="match status" value="1"/>
</dbReference>
<dbReference type="EnsemblMetazoa" id="G22190.2">
    <property type="protein sequence ID" value="G22190.2:cds"/>
    <property type="gene ID" value="G22190"/>
</dbReference>
<feature type="domain" description="C2H2-type" evidence="10">
    <location>
        <begin position="561"/>
        <end position="588"/>
    </location>
</feature>
<dbReference type="OrthoDB" id="6085123at2759"/>
<evidence type="ECO:0000313" key="11">
    <source>
        <dbReference type="EnsemblMetazoa" id="G22190.2:cds"/>
    </source>
</evidence>
<dbReference type="PROSITE" id="PS50157">
    <property type="entry name" value="ZINC_FINGER_C2H2_2"/>
    <property type="match status" value="5"/>
</dbReference>
<evidence type="ECO:0000256" key="4">
    <source>
        <dbReference type="ARBA" id="ARBA00022771"/>
    </source>
</evidence>
<accession>A0A8W8K5K1</accession>
<dbReference type="OMA" id="NIEGSNH"/>
<evidence type="ECO:0000256" key="1">
    <source>
        <dbReference type="ARBA" id="ARBA00004123"/>
    </source>
</evidence>
<dbReference type="Gene3D" id="3.30.710.10">
    <property type="entry name" value="Potassium Channel Kv1.1, Chain A"/>
    <property type="match status" value="1"/>
</dbReference>
<dbReference type="SUPFAM" id="SSF57667">
    <property type="entry name" value="beta-beta-alpha zinc fingers"/>
    <property type="match status" value="4"/>
</dbReference>
<evidence type="ECO:0000256" key="3">
    <source>
        <dbReference type="ARBA" id="ARBA00022737"/>
    </source>
</evidence>
<feature type="region of interest" description="Disordered" evidence="8">
    <location>
        <begin position="149"/>
        <end position="273"/>
    </location>
</feature>
<dbReference type="Gene3D" id="3.30.160.60">
    <property type="entry name" value="Classic Zinc Finger"/>
    <property type="match status" value="5"/>
</dbReference>
<dbReference type="AlphaFoldDB" id="A0A8W8K5K1"/>
<feature type="domain" description="BTB" evidence="9">
    <location>
        <begin position="30"/>
        <end position="97"/>
    </location>
</feature>
<sequence>MVDKEEICVPSLSSRLPETLFQFQQKRYLCDVMIVTANGFIPAHRLVLVAGSQFFYEADTTRNSVDPTDPNFHLNYDIEDVRKVVNLLYTGKMIISKFNVERIAAICAELRITEALEKCLVFMTEVGVSNHVMMSFVDLPEKSGQDTCATDFLNDSSSENQSASNTLSKEIEKKGTSFDSKFKRKLSSEEEVNGAEKSQKRPKRAYNKKGTKNKEIKTSNVGDTEKHAAESVITIQPFLSDNESNQTRDSIGNVTTPSEDSNPISDSSRPELSSAKEMTYLKEEPSANSESCMFLDFNNLQVYQKKVPAAKLTKQFDPDGAITEAMEKDQEFLDSGQVEKRLNCRKCKMVFKDVEALTEHRREIHPSNFKKQRFVCDICNAKPNNRPTLVEHKFKKHGIPYDKAQYPIYKCQEGECEFETIVPYKLSEHKTTVHSGLACICETCGRAFKSKSVLKYHIQSTHSESRPTFICNTCGKTYFTGQALKKHMEYHTGTQKRLLCHLCPYSSVGRQELNNHLLKLHNVPVPKKTKVYQCEKCDYYSLNRTQFRRHVAMHDGRENAYKCTECDKAFPSIYNLKSHEKRHKAETISCPHEGCNFFTKFKHILKNHISGKHTNTNFKPYKCHLCEHSCKLKGNLNKHLVNKHGLEVMTEVKQRKIALETGQGYTEILVDRAKSRIANTIPAMFPQEES</sequence>
<dbReference type="GO" id="GO:0000981">
    <property type="term" value="F:DNA-binding transcription factor activity, RNA polymerase II-specific"/>
    <property type="evidence" value="ECO:0007669"/>
    <property type="project" value="TreeGrafter"/>
</dbReference>
<dbReference type="CDD" id="cd18186">
    <property type="entry name" value="BTB_POZ_ZBTB_KLHL-like"/>
    <property type="match status" value="1"/>
</dbReference>
<feature type="compositionally biased region" description="Basic residues" evidence="8">
    <location>
        <begin position="200"/>
        <end position="211"/>
    </location>
</feature>
<keyword evidence="4 7" id="KW-0863">Zinc-finger</keyword>
<evidence type="ECO:0000256" key="5">
    <source>
        <dbReference type="ARBA" id="ARBA00022833"/>
    </source>
</evidence>
<dbReference type="PANTHER" id="PTHR24394:SF29">
    <property type="entry name" value="MYONEURIN"/>
    <property type="match status" value="1"/>
</dbReference>
<feature type="compositionally biased region" description="Polar residues" evidence="8">
    <location>
        <begin position="149"/>
        <end position="168"/>
    </location>
</feature>
<evidence type="ECO:0000313" key="12">
    <source>
        <dbReference type="Proteomes" id="UP000005408"/>
    </source>
</evidence>
<dbReference type="InterPro" id="IPR036236">
    <property type="entry name" value="Znf_C2H2_sf"/>
</dbReference>
<feature type="compositionally biased region" description="Basic and acidic residues" evidence="8">
    <location>
        <begin position="212"/>
        <end position="229"/>
    </location>
</feature>
<dbReference type="PROSITE" id="PS50097">
    <property type="entry name" value="BTB"/>
    <property type="match status" value="1"/>
</dbReference>
<reference evidence="11" key="1">
    <citation type="submission" date="2022-08" db="UniProtKB">
        <authorList>
            <consortium name="EnsemblMetazoa"/>
        </authorList>
    </citation>
    <scope>IDENTIFICATION</scope>
    <source>
        <strain evidence="11">05x7-T-G4-1.051#20</strain>
    </source>
</reference>
<dbReference type="Pfam" id="PF00651">
    <property type="entry name" value="BTB"/>
    <property type="match status" value="1"/>
</dbReference>
<dbReference type="PANTHER" id="PTHR24394">
    <property type="entry name" value="ZINC FINGER PROTEIN"/>
    <property type="match status" value="1"/>
</dbReference>
<proteinExistence type="predicted"/>
<evidence type="ECO:0000256" key="2">
    <source>
        <dbReference type="ARBA" id="ARBA00022723"/>
    </source>
</evidence>
<feature type="domain" description="C2H2-type" evidence="10">
    <location>
        <begin position="439"/>
        <end position="467"/>
    </location>
</feature>
<evidence type="ECO:0000256" key="7">
    <source>
        <dbReference type="PROSITE-ProRule" id="PRU00042"/>
    </source>
</evidence>
<dbReference type="InterPro" id="IPR000210">
    <property type="entry name" value="BTB/POZ_dom"/>
</dbReference>
<dbReference type="Pfam" id="PF13912">
    <property type="entry name" value="zf-C2H2_6"/>
    <property type="match status" value="2"/>
</dbReference>
<keyword evidence="5" id="KW-0862">Zinc</keyword>
<dbReference type="PROSITE" id="PS00028">
    <property type="entry name" value="ZINC_FINGER_C2H2_1"/>
    <property type="match status" value="5"/>
</dbReference>
<keyword evidence="3" id="KW-0677">Repeat</keyword>
<feature type="compositionally biased region" description="Polar residues" evidence="8">
    <location>
        <begin position="233"/>
        <end position="271"/>
    </location>
</feature>
<evidence type="ECO:0000256" key="6">
    <source>
        <dbReference type="ARBA" id="ARBA00023242"/>
    </source>
</evidence>
<dbReference type="Pfam" id="PF00096">
    <property type="entry name" value="zf-C2H2"/>
    <property type="match status" value="1"/>
</dbReference>
<keyword evidence="12" id="KW-1185">Reference proteome</keyword>
<dbReference type="SMART" id="SM00355">
    <property type="entry name" value="ZnF_C2H2"/>
    <property type="match status" value="10"/>
</dbReference>
<dbReference type="GO" id="GO:0008270">
    <property type="term" value="F:zinc ion binding"/>
    <property type="evidence" value="ECO:0007669"/>
    <property type="project" value="UniProtKB-KW"/>
</dbReference>
<name>A0A8W8K5K1_MAGGI</name>
<dbReference type="SUPFAM" id="SSF54695">
    <property type="entry name" value="POZ domain"/>
    <property type="match status" value="1"/>
</dbReference>
<organism evidence="11 12">
    <name type="scientific">Magallana gigas</name>
    <name type="common">Pacific oyster</name>
    <name type="synonym">Crassostrea gigas</name>
    <dbReference type="NCBI Taxonomy" id="29159"/>
    <lineage>
        <taxon>Eukaryota</taxon>
        <taxon>Metazoa</taxon>
        <taxon>Spiralia</taxon>
        <taxon>Lophotrochozoa</taxon>
        <taxon>Mollusca</taxon>
        <taxon>Bivalvia</taxon>
        <taxon>Autobranchia</taxon>
        <taxon>Pteriomorphia</taxon>
        <taxon>Ostreida</taxon>
        <taxon>Ostreoidea</taxon>
        <taxon>Ostreidae</taxon>
        <taxon>Magallana</taxon>
    </lineage>
</organism>
<evidence type="ECO:0000259" key="9">
    <source>
        <dbReference type="PROSITE" id="PS50097"/>
    </source>
</evidence>